<dbReference type="CDD" id="cd02163">
    <property type="entry name" value="PPAT"/>
    <property type="match status" value="1"/>
</dbReference>
<sequence>MSQLAIYPGSFDPLTNGHVSIVERGLEVFDRIIVAVAHNVRKSSALFTVEERVEFIRQSFPEDRVEIDTFTQTLLVDYARQRGCKVILRGLRAVSDFEYELQLANMNRRLAPDIETVFMMTEEAHFYVSSSLIKEVALFGGDVTGMVPPHVAKRLHDKFLERG</sequence>
<reference evidence="11 12" key="1">
    <citation type="submission" date="2019-08" db="EMBL/GenBank/DDBJ databases">
        <authorList>
            <person name="Liang Q."/>
        </authorList>
    </citation>
    <scope>NUCLEOTIDE SEQUENCE [LARGE SCALE GENOMIC DNA]</scope>
    <source>
        <strain evidence="11 12">V1718</strain>
    </source>
</reference>
<evidence type="ECO:0000256" key="4">
    <source>
        <dbReference type="ARBA" id="ARBA00022741"/>
    </source>
</evidence>
<evidence type="ECO:0000259" key="10">
    <source>
        <dbReference type="Pfam" id="PF01467"/>
    </source>
</evidence>
<dbReference type="NCBIfam" id="TIGR00125">
    <property type="entry name" value="cyt_tran_rel"/>
    <property type="match status" value="1"/>
</dbReference>
<evidence type="ECO:0000256" key="8">
    <source>
        <dbReference type="ARBA" id="ARBA00029346"/>
    </source>
</evidence>
<feature type="domain" description="Cytidyltransferase-like" evidence="10">
    <location>
        <begin position="6"/>
        <end position="135"/>
    </location>
</feature>
<dbReference type="EC" id="2.7.7.3" evidence="9"/>
<feature type="binding site" evidence="9">
    <location>
        <position position="75"/>
    </location>
    <ligand>
        <name>substrate</name>
    </ligand>
</feature>
<keyword evidence="4 9" id="KW-0547">Nucleotide-binding</keyword>
<dbReference type="PANTHER" id="PTHR21342:SF1">
    <property type="entry name" value="PHOSPHOPANTETHEINE ADENYLYLTRANSFERASE"/>
    <property type="match status" value="1"/>
</dbReference>
<feature type="binding site" evidence="9">
    <location>
        <begin position="90"/>
        <end position="92"/>
    </location>
    <ligand>
        <name>ATP</name>
        <dbReference type="ChEBI" id="CHEBI:30616"/>
    </ligand>
</feature>
<keyword evidence="12" id="KW-1185">Reference proteome</keyword>
<comment type="subcellular location">
    <subcellularLocation>
        <location evidence="9">Cytoplasm</location>
    </subcellularLocation>
</comment>
<keyword evidence="6 9" id="KW-0460">Magnesium</keyword>
<evidence type="ECO:0000256" key="2">
    <source>
        <dbReference type="ARBA" id="ARBA00022679"/>
    </source>
</evidence>
<dbReference type="NCBIfam" id="TIGR01510">
    <property type="entry name" value="coaD_prev_kdtB"/>
    <property type="match status" value="1"/>
</dbReference>
<accession>A0A5B8XRT1</accession>
<keyword evidence="1 9" id="KW-0963">Cytoplasm</keyword>
<keyword evidence="3 9" id="KW-0548">Nucleotidyltransferase</keyword>
<dbReference type="InterPro" id="IPR004821">
    <property type="entry name" value="Cyt_trans-like"/>
</dbReference>
<dbReference type="Proteomes" id="UP000321595">
    <property type="component" value="Chromosome"/>
</dbReference>
<comment type="similarity">
    <text evidence="9">Belongs to the bacterial CoaD family.</text>
</comment>
<name>A0A5B8XRT1_9DELT</name>
<feature type="binding site" evidence="9">
    <location>
        <begin position="125"/>
        <end position="131"/>
    </location>
    <ligand>
        <name>ATP</name>
        <dbReference type="ChEBI" id="CHEBI:30616"/>
    </ligand>
</feature>
<dbReference type="KEGG" id="bbae:FRD01_11645"/>
<feature type="site" description="Transition state stabilizer" evidence="9">
    <location>
        <position position="18"/>
    </location>
</feature>
<dbReference type="HAMAP" id="MF_00151">
    <property type="entry name" value="PPAT_bact"/>
    <property type="match status" value="1"/>
</dbReference>
<dbReference type="SUPFAM" id="SSF52374">
    <property type="entry name" value="Nucleotidylyl transferase"/>
    <property type="match status" value="1"/>
</dbReference>
<comment type="catalytic activity">
    <reaction evidence="8 9">
        <text>(R)-4'-phosphopantetheine + ATP + H(+) = 3'-dephospho-CoA + diphosphate</text>
        <dbReference type="Rhea" id="RHEA:19801"/>
        <dbReference type="ChEBI" id="CHEBI:15378"/>
        <dbReference type="ChEBI" id="CHEBI:30616"/>
        <dbReference type="ChEBI" id="CHEBI:33019"/>
        <dbReference type="ChEBI" id="CHEBI:57328"/>
        <dbReference type="ChEBI" id="CHEBI:61723"/>
        <dbReference type="EC" id="2.7.7.3"/>
    </reaction>
</comment>
<comment type="subunit">
    <text evidence="9">Homohexamer.</text>
</comment>
<dbReference type="GO" id="GO:0015937">
    <property type="term" value="P:coenzyme A biosynthetic process"/>
    <property type="evidence" value="ECO:0007669"/>
    <property type="project" value="UniProtKB-UniRule"/>
</dbReference>
<comment type="cofactor">
    <cofactor evidence="9">
        <name>Mg(2+)</name>
        <dbReference type="ChEBI" id="CHEBI:18420"/>
    </cofactor>
</comment>
<comment type="pathway">
    <text evidence="9">Cofactor biosynthesis; coenzyme A biosynthesis; CoA from (R)-pantothenate: step 4/5.</text>
</comment>
<dbReference type="Gene3D" id="3.40.50.620">
    <property type="entry name" value="HUPs"/>
    <property type="match status" value="1"/>
</dbReference>
<evidence type="ECO:0000256" key="1">
    <source>
        <dbReference type="ARBA" id="ARBA00022490"/>
    </source>
</evidence>
<dbReference type="EMBL" id="CP042467">
    <property type="protein sequence ID" value="QED27877.1"/>
    <property type="molecule type" value="Genomic_DNA"/>
</dbReference>
<keyword evidence="5 9" id="KW-0067">ATP-binding</keyword>
<keyword evidence="2 9" id="KW-0808">Transferase</keyword>
<dbReference type="Pfam" id="PF01467">
    <property type="entry name" value="CTP_transf_like"/>
    <property type="match status" value="1"/>
</dbReference>
<proteinExistence type="inferred from homology"/>
<feature type="binding site" evidence="9">
    <location>
        <position position="18"/>
    </location>
    <ligand>
        <name>ATP</name>
        <dbReference type="ChEBI" id="CHEBI:30616"/>
    </ligand>
</feature>
<dbReference type="GO" id="GO:0005737">
    <property type="term" value="C:cytoplasm"/>
    <property type="evidence" value="ECO:0007669"/>
    <property type="project" value="UniProtKB-SubCell"/>
</dbReference>
<feature type="binding site" evidence="9">
    <location>
        <position position="89"/>
    </location>
    <ligand>
        <name>substrate</name>
    </ligand>
</feature>
<protein>
    <recommendedName>
        <fullName evidence="9">Phosphopantetheine adenylyltransferase</fullName>
        <ecNumber evidence="9">2.7.7.3</ecNumber>
    </recommendedName>
    <alternativeName>
        <fullName evidence="9">Dephospho-CoA pyrophosphorylase</fullName>
    </alternativeName>
    <alternativeName>
        <fullName evidence="9">Pantetheine-phosphate adenylyltransferase</fullName>
        <shortName evidence="9">PPAT</shortName>
    </alternativeName>
</protein>
<gene>
    <name evidence="9 11" type="primary">coaD</name>
    <name evidence="11" type="ORF">FRD01_11645</name>
</gene>
<evidence type="ECO:0000313" key="11">
    <source>
        <dbReference type="EMBL" id="QED27877.1"/>
    </source>
</evidence>
<dbReference type="InterPro" id="IPR014729">
    <property type="entry name" value="Rossmann-like_a/b/a_fold"/>
</dbReference>
<dbReference type="InterPro" id="IPR001980">
    <property type="entry name" value="PPAT"/>
</dbReference>
<dbReference type="GO" id="GO:0004595">
    <property type="term" value="F:pantetheine-phosphate adenylyltransferase activity"/>
    <property type="evidence" value="ECO:0007669"/>
    <property type="project" value="UniProtKB-UniRule"/>
</dbReference>
<dbReference type="RefSeq" id="WP_146959810.1">
    <property type="nucleotide sequence ID" value="NZ_CP042467.1"/>
</dbReference>
<dbReference type="GO" id="GO:0005524">
    <property type="term" value="F:ATP binding"/>
    <property type="evidence" value="ECO:0007669"/>
    <property type="project" value="UniProtKB-KW"/>
</dbReference>
<feature type="binding site" evidence="9">
    <location>
        <position position="42"/>
    </location>
    <ligand>
        <name>substrate</name>
    </ligand>
</feature>
<evidence type="ECO:0000256" key="7">
    <source>
        <dbReference type="ARBA" id="ARBA00022993"/>
    </source>
</evidence>
<comment type="function">
    <text evidence="9">Reversibly transfers an adenylyl group from ATP to 4'-phosphopantetheine, yielding dephospho-CoA (dPCoA) and pyrophosphate.</text>
</comment>
<dbReference type="UniPathway" id="UPA00241">
    <property type="reaction ID" value="UER00355"/>
</dbReference>
<evidence type="ECO:0000256" key="9">
    <source>
        <dbReference type="HAMAP-Rule" id="MF_00151"/>
    </source>
</evidence>
<keyword evidence="7 9" id="KW-0173">Coenzyme A biosynthesis</keyword>
<evidence type="ECO:0000313" key="12">
    <source>
        <dbReference type="Proteomes" id="UP000321595"/>
    </source>
</evidence>
<evidence type="ECO:0000256" key="6">
    <source>
        <dbReference type="ARBA" id="ARBA00022842"/>
    </source>
</evidence>
<organism evidence="11 12">
    <name type="scientific">Microvenator marinus</name>
    <dbReference type="NCBI Taxonomy" id="2600177"/>
    <lineage>
        <taxon>Bacteria</taxon>
        <taxon>Deltaproteobacteria</taxon>
        <taxon>Bradymonadales</taxon>
        <taxon>Microvenatoraceae</taxon>
        <taxon>Microvenator</taxon>
    </lineage>
</organism>
<feature type="binding site" evidence="9">
    <location>
        <position position="10"/>
    </location>
    <ligand>
        <name>substrate</name>
    </ligand>
</feature>
<feature type="binding site" evidence="9">
    <location>
        <position position="100"/>
    </location>
    <ligand>
        <name>ATP</name>
        <dbReference type="ChEBI" id="CHEBI:30616"/>
    </ligand>
</feature>
<dbReference type="PANTHER" id="PTHR21342">
    <property type="entry name" value="PHOSPHOPANTETHEINE ADENYLYLTRANSFERASE"/>
    <property type="match status" value="1"/>
</dbReference>
<feature type="binding site" evidence="9">
    <location>
        <begin position="10"/>
        <end position="11"/>
    </location>
    <ligand>
        <name>ATP</name>
        <dbReference type="ChEBI" id="CHEBI:30616"/>
    </ligand>
</feature>
<evidence type="ECO:0000256" key="5">
    <source>
        <dbReference type="ARBA" id="ARBA00022840"/>
    </source>
</evidence>
<evidence type="ECO:0000256" key="3">
    <source>
        <dbReference type="ARBA" id="ARBA00022695"/>
    </source>
</evidence>
<dbReference type="AlphaFoldDB" id="A0A5B8XRT1"/>
<dbReference type="OrthoDB" id="9806661at2"/>
<dbReference type="PRINTS" id="PR01020">
    <property type="entry name" value="LPSBIOSNTHSS"/>
</dbReference>